<dbReference type="RefSeq" id="WP_102694681.1">
    <property type="nucleotide sequence ID" value="NZ_JAKNCL010000002.1"/>
</dbReference>
<dbReference type="GeneID" id="98326360"/>
<dbReference type="Pfam" id="PF13240">
    <property type="entry name" value="Zn_Ribbon_1"/>
    <property type="match status" value="1"/>
</dbReference>
<evidence type="ECO:0000259" key="3">
    <source>
        <dbReference type="PROSITE" id="PS51178"/>
    </source>
</evidence>
<evidence type="ECO:0000256" key="2">
    <source>
        <dbReference type="SAM" id="Phobius"/>
    </source>
</evidence>
<feature type="transmembrane region" description="Helical" evidence="2">
    <location>
        <begin position="130"/>
        <end position="152"/>
    </location>
</feature>
<gene>
    <name evidence="4" type="ORF">CJ216_01505</name>
</gene>
<keyword evidence="5" id="KW-1185">Reference proteome</keyword>
<dbReference type="InterPro" id="IPR026870">
    <property type="entry name" value="Zinc_ribbon_dom"/>
</dbReference>
<keyword evidence="2" id="KW-1133">Transmembrane helix</keyword>
<dbReference type="InterPro" id="IPR005543">
    <property type="entry name" value="PASTA_dom"/>
</dbReference>
<evidence type="ECO:0000313" key="4">
    <source>
        <dbReference type="EMBL" id="PMC42810.1"/>
    </source>
</evidence>
<dbReference type="AlphaFoldDB" id="A0A2N6RXH1"/>
<protein>
    <submittedName>
        <fullName evidence="4">Serine/threonine protein kinase</fullName>
    </submittedName>
</protein>
<dbReference type="Proteomes" id="UP000235771">
    <property type="component" value="Unassembled WGS sequence"/>
</dbReference>
<name>A0A2N6RXH1_9BIFI</name>
<dbReference type="PROSITE" id="PS51178">
    <property type="entry name" value="PASTA"/>
    <property type="match status" value="1"/>
</dbReference>
<evidence type="ECO:0000313" key="5">
    <source>
        <dbReference type="Proteomes" id="UP000235771"/>
    </source>
</evidence>
<dbReference type="EMBL" id="PNGV01000001">
    <property type="protein sequence ID" value="PMC42810.1"/>
    <property type="molecule type" value="Genomic_DNA"/>
</dbReference>
<keyword evidence="2" id="KW-0472">Membrane</keyword>
<organism evidence="4 5">
    <name type="scientific">Gardnerella greenwoodii</name>
    <dbReference type="NCBI Taxonomy" id="2914925"/>
    <lineage>
        <taxon>Bacteria</taxon>
        <taxon>Bacillati</taxon>
        <taxon>Actinomycetota</taxon>
        <taxon>Actinomycetes</taxon>
        <taxon>Bifidobacteriales</taxon>
        <taxon>Bifidobacteriaceae</taxon>
        <taxon>Gardnerella</taxon>
    </lineage>
</organism>
<dbReference type="Pfam" id="PF03793">
    <property type="entry name" value="PASTA"/>
    <property type="match status" value="1"/>
</dbReference>
<dbReference type="GO" id="GO:0004674">
    <property type="term" value="F:protein serine/threonine kinase activity"/>
    <property type="evidence" value="ECO:0007669"/>
    <property type="project" value="UniProtKB-KW"/>
</dbReference>
<feature type="domain" description="PASTA" evidence="3">
    <location>
        <begin position="222"/>
        <end position="288"/>
    </location>
</feature>
<keyword evidence="4" id="KW-0723">Serine/threonine-protein kinase</keyword>
<sequence>MAFCIQCGSALEDNWSFCENCGAPVNSQPADSQSQFVNQPEEQQATVINQPEYQQTTVSNQPEYQQTSVINQPTDPQSQFGNQPEDQQLPYDSSQDPSHNLPQNTPQNENGENGENSENREVHKVDKTRVIIAVVVAVSIVIAAALGTLLYFELNKVKLPNASEFARTSITKMTKKLEKQGLSVRIKGEFNKRKRGSFLRLDGTNPGNSVFKFNPVTIVQSKGPGVPSEGIVGKKVGSVTKILKKMGVEVKVHNVVVDNKPTGEVIGSEPMPGYSVINGNKGVINLAVASKNKGIPVNIFGMDKDKAKEKLNSLGFSDITLKPHFASKKMIGKIMGTYPSLGSQFTGGHIDLLYGVDASGARTAIATDMKGKSLEYKKGNTKVQFIAFMEPLLGTWCTKSGDCINLGATTIYTPNEYQKETRIYTINGYPGDDFSSSFDRILRSYTPNTLEMSTDNLMQMILDVISSASVTSGEKLDPHMKDLMHNHLIAGDTGAIEFYQSLGVPYCGDDLYLLPILDQKVCEAGHLKNYDGDVLSLFMDLHNHKKWTGMSYKMTDFFVAIPVNAKLSELESSGYFKGKGKTQPDPNRPFILRRDPKLYKETVVPFDGEYSTSDNPFVPTSKHKPVPFAPAPDDSNAYYLVEQPFDWSSLK</sequence>
<proteinExistence type="predicted"/>
<accession>A0A2N6RXH1</accession>
<keyword evidence="2" id="KW-0812">Transmembrane</keyword>
<keyword evidence="4" id="KW-0808">Transferase</keyword>
<feature type="region of interest" description="Disordered" evidence="1">
    <location>
        <begin position="71"/>
        <end position="122"/>
    </location>
</feature>
<keyword evidence="4" id="KW-0418">Kinase</keyword>
<comment type="caution">
    <text evidence="4">The sequence shown here is derived from an EMBL/GenBank/DDBJ whole genome shotgun (WGS) entry which is preliminary data.</text>
</comment>
<feature type="compositionally biased region" description="Polar residues" evidence="1">
    <location>
        <begin position="71"/>
        <end position="107"/>
    </location>
</feature>
<evidence type="ECO:0000256" key="1">
    <source>
        <dbReference type="SAM" id="MobiDB-lite"/>
    </source>
</evidence>
<reference evidence="4 5" key="1">
    <citation type="submission" date="2017-09" db="EMBL/GenBank/DDBJ databases">
        <title>Bacterial strain isolated from the female urinary microbiota.</title>
        <authorList>
            <person name="Thomas-White K."/>
            <person name="Kumar N."/>
            <person name="Forster S."/>
            <person name="Putonti C."/>
            <person name="Lawley T."/>
            <person name="Wolfe A.J."/>
        </authorList>
    </citation>
    <scope>NUCLEOTIDE SEQUENCE [LARGE SCALE GENOMIC DNA]</scope>
    <source>
        <strain evidence="4 5">UMB1686</strain>
    </source>
</reference>